<dbReference type="PANTHER" id="PTHR42815">
    <property type="entry name" value="FAD-BINDING, PUTATIVE (AFU_ORTHOLOGUE AFUA_6G07600)-RELATED"/>
    <property type="match status" value="1"/>
</dbReference>
<dbReference type="RefSeq" id="WP_167460259.1">
    <property type="nucleotide sequence ID" value="NZ_CP046171.1"/>
</dbReference>
<proteinExistence type="predicted"/>
<accession>A0A6G9XJN0</accession>
<sequence length="210" mass="23340">MPGAQHGSDGERELQDRYGTQDRAARFYNDQVLDHLNPTMIEFIGRMEMAFIATADKHGECDASFRAGEPGFLHVIDERTIAYPEYRGNGVLASLGNILENPHVGILLIDFVRDLIGLHINGSARIVADDTLRKLTPALPANAKGRTAQRWVVVDIEEAYIHCRKHIPHLVPAAREQREWGTDSTRAKGGDYFGAKAQGRDLAEALLTNR</sequence>
<dbReference type="Pfam" id="PF01243">
    <property type="entry name" value="PNPOx_N"/>
    <property type="match status" value="1"/>
</dbReference>
<protein>
    <submittedName>
        <fullName evidence="2">Pyridoxamine 5-phosphate oxidase</fullName>
    </submittedName>
</protein>
<evidence type="ECO:0000313" key="2">
    <source>
        <dbReference type="EMBL" id="QIS01108.1"/>
    </source>
</evidence>
<reference evidence="2 3" key="1">
    <citation type="journal article" date="2019" name="ACS Chem. Biol.">
        <title>Identification and Mobilization of a Cryptic Antibiotic Biosynthesis Gene Locus from a Human-Pathogenic Nocardia Isolate.</title>
        <authorList>
            <person name="Herisse M."/>
            <person name="Ishida K."/>
            <person name="Porter J.L."/>
            <person name="Howden B."/>
            <person name="Hertweck C."/>
            <person name="Stinear T.P."/>
            <person name="Pidot S.J."/>
        </authorList>
    </citation>
    <scope>NUCLEOTIDE SEQUENCE [LARGE SCALE GENOMIC DNA]</scope>
    <source>
        <strain evidence="2 3">AUSMDU00024985</strain>
    </source>
</reference>
<organism evidence="2 3">
    <name type="scientific">Nocardia brasiliensis</name>
    <dbReference type="NCBI Taxonomy" id="37326"/>
    <lineage>
        <taxon>Bacteria</taxon>
        <taxon>Bacillati</taxon>
        <taxon>Actinomycetota</taxon>
        <taxon>Actinomycetes</taxon>
        <taxon>Mycobacteriales</taxon>
        <taxon>Nocardiaceae</taxon>
        <taxon>Nocardia</taxon>
    </lineage>
</organism>
<evidence type="ECO:0000259" key="1">
    <source>
        <dbReference type="Pfam" id="PF01243"/>
    </source>
</evidence>
<dbReference type="Proteomes" id="UP000501705">
    <property type="component" value="Chromosome"/>
</dbReference>
<dbReference type="InterPro" id="IPR012349">
    <property type="entry name" value="Split_barrel_FMN-bd"/>
</dbReference>
<gene>
    <name evidence="2" type="ORF">F5X71_01120</name>
</gene>
<dbReference type="SUPFAM" id="SSF50475">
    <property type="entry name" value="FMN-binding split barrel"/>
    <property type="match status" value="1"/>
</dbReference>
<dbReference type="PANTHER" id="PTHR42815:SF2">
    <property type="entry name" value="FAD-BINDING, PUTATIVE (AFU_ORTHOLOGUE AFUA_6G07600)-RELATED"/>
    <property type="match status" value="1"/>
</dbReference>
<evidence type="ECO:0000313" key="3">
    <source>
        <dbReference type="Proteomes" id="UP000501705"/>
    </source>
</evidence>
<name>A0A6G9XJN0_NOCBR</name>
<feature type="domain" description="Pyridoxamine 5'-phosphate oxidase N-terminal" evidence="1">
    <location>
        <begin position="39"/>
        <end position="163"/>
    </location>
</feature>
<dbReference type="EMBL" id="CP046171">
    <property type="protein sequence ID" value="QIS01108.1"/>
    <property type="molecule type" value="Genomic_DNA"/>
</dbReference>
<dbReference type="AlphaFoldDB" id="A0A6G9XJN0"/>
<dbReference type="Gene3D" id="2.30.110.10">
    <property type="entry name" value="Electron Transport, Fmn-binding Protein, Chain A"/>
    <property type="match status" value="1"/>
</dbReference>
<dbReference type="InterPro" id="IPR011576">
    <property type="entry name" value="Pyridox_Oxase_N"/>
</dbReference>